<protein>
    <submittedName>
        <fullName evidence="1">Uncharacterized protein</fullName>
    </submittedName>
</protein>
<sequence>MEQGRKQQQKGKLQRVLREQKARLYIIRPSMLDSAPSDLCPLALDLCPPSPSLAPTPCLHIAARAPGRQPPIACHLRAYLQLACLRICRLAEAARHPPQTLTIGEIGDWREEREERVEAASRGGRRGCMGATGGRRVEWVEGQEALEARER</sequence>
<dbReference type="AlphaFoldDB" id="A0A835A7T2"/>
<name>A0A835A7T2_9POAL</name>
<evidence type="ECO:0000313" key="2">
    <source>
        <dbReference type="Proteomes" id="UP000636709"/>
    </source>
</evidence>
<organism evidence="1 2">
    <name type="scientific">Digitaria exilis</name>
    <dbReference type="NCBI Taxonomy" id="1010633"/>
    <lineage>
        <taxon>Eukaryota</taxon>
        <taxon>Viridiplantae</taxon>
        <taxon>Streptophyta</taxon>
        <taxon>Embryophyta</taxon>
        <taxon>Tracheophyta</taxon>
        <taxon>Spermatophyta</taxon>
        <taxon>Magnoliopsida</taxon>
        <taxon>Liliopsida</taxon>
        <taxon>Poales</taxon>
        <taxon>Poaceae</taxon>
        <taxon>PACMAD clade</taxon>
        <taxon>Panicoideae</taxon>
        <taxon>Panicodae</taxon>
        <taxon>Paniceae</taxon>
        <taxon>Anthephorinae</taxon>
        <taxon>Digitaria</taxon>
    </lineage>
</organism>
<keyword evidence="2" id="KW-1185">Reference proteome</keyword>
<proteinExistence type="predicted"/>
<dbReference type="EMBL" id="JACEFO010002623">
    <property type="protein sequence ID" value="KAF8653517.1"/>
    <property type="molecule type" value="Genomic_DNA"/>
</dbReference>
<gene>
    <name evidence="1" type="ORF">HU200_062268</name>
</gene>
<comment type="caution">
    <text evidence="1">The sequence shown here is derived from an EMBL/GenBank/DDBJ whole genome shotgun (WGS) entry which is preliminary data.</text>
</comment>
<dbReference type="Proteomes" id="UP000636709">
    <property type="component" value="Unassembled WGS sequence"/>
</dbReference>
<evidence type="ECO:0000313" key="1">
    <source>
        <dbReference type="EMBL" id="KAF8653517.1"/>
    </source>
</evidence>
<accession>A0A835A7T2</accession>
<reference evidence="1" key="1">
    <citation type="submission" date="2020-07" db="EMBL/GenBank/DDBJ databases">
        <title>Genome sequence and genetic diversity analysis of an under-domesticated orphan crop, white fonio (Digitaria exilis).</title>
        <authorList>
            <person name="Bennetzen J.L."/>
            <person name="Chen S."/>
            <person name="Ma X."/>
            <person name="Wang X."/>
            <person name="Yssel A.E.J."/>
            <person name="Chaluvadi S.R."/>
            <person name="Johnson M."/>
            <person name="Gangashetty P."/>
            <person name="Hamidou F."/>
            <person name="Sanogo M.D."/>
            <person name="Zwaenepoel A."/>
            <person name="Wallace J."/>
            <person name="Van De Peer Y."/>
            <person name="Van Deynze A."/>
        </authorList>
    </citation>
    <scope>NUCLEOTIDE SEQUENCE</scope>
    <source>
        <tissue evidence="1">Leaves</tissue>
    </source>
</reference>